<evidence type="ECO:0000313" key="1">
    <source>
        <dbReference type="EMBL" id="KAI5674184.1"/>
    </source>
</evidence>
<sequence length="255" mass="28789">MDSEIRDLASLLDQISTLPISKVREMCRLAKGVLVRFCPKIQKTNSTKRDKLYWEHVSIAHRKIQKSSGSSSDSGSGSRRRGRLPRAPRGRGRGRSSGRSSLSYVIDPSPYSTFSYIDAFPSFVYLFIQNWKNLNGGGNYGYRVVADFVFGDEHQWYELDTPDCLYVIANAFNLCVVLIVWLGSMTVLPLYLYSDCTAATNARWMFIAPFTRAMGISRGSDQVSGCAEAYFNRIADWNTRYVRAYLLGDPIHVNS</sequence>
<gene>
    <name evidence="1" type="ORF">M9H77_14548</name>
</gene>
<comment type="caution">
    <text evidence="1">The sequence shown here is derived from an EMBL/GenBank/DDBJ whole genome shotgun (WGS) entry which is preliminary data.</text>
</comment>
<protein>
    <submittedName>
        <fullName evidence="1">Uncharacterized protein</fullName>
    </submittedName>
</protein>
<dbReference type="EMBL" id="CM044703">
    <property type="protein sequence ID" value="KAI5674184.1"/>
    <property type="molecule type" value="Genomic_DNA"/>
</dbReference>
<proteinExistence type="predicted"/>
<evidence type="ECO:0000313" key="2">
    <source>
        <dbReference type="Proteomes" id="UP001060085"/>
    </source>
</evidence>
<keyword evidence="2" id="KW-1185">Reference proteome</keyword>
<accession>A0ACC0BNL9</accession>
<name>A0ACC0BNL9_CATRO</name>
<dbReference type="Proteomes" id="UP001060085">
    <property type="component" value="Linkage Group LG03"/>
</dbReference>
<reference evidence="2" key="1">
    <citation type="journal article" date="2023" name="Nat. Plants">
        <title>Single-cell RNA sequencing provides a high-resolution roadmap for understanding the multicellular compartmentation of specialized metabolism.</title>
        <authorList>
            <person name="Sun S."/>
            <person name="Shen X."/>
            <person name="Li Y."/>
            <person name="Li Y."/>
            <person name="Wang S."/>
            <person name="Li R."/>
            <person name="Zhang H."/>
            <person name="Shen G."/>
            <person name="Guo B."/>
            <person name="Wei J."/>
            <person name="Xu J."/>
            <person name="St-Pierre B."/>
            <person name="Chen S."/>
            <person name="Sun C."/>
        </authorList>
    </citation>
    <scope>NUCLEOTIDE SEQUENCE [LARGE SCALE GENOMIC DNA]</scope>
</reference>
<organism evidence="1 2">
    <name type="scientific">Catharanthus roseus</name>
    <name type="common">Madagascar periwinkle</name>
    <name type="synonym">Vinca rosea</name>
    <dbReference type="NCBI Taxonomy" id="4058"/>
    <lineage>
        <taxon>Eukaryota</taxon>
        <taxon>Viridiplantae</taxon>
        <taxon>Streptophyta</taxon>
        <taxon>Embryophyta</taxon>
        <taxon>Tracheophyta</taxon>
        <taxon>Spermatophyta</taxon>
        <taxon>Magnoliopsida</taxon>
        <taxon>eudicotyledons</taxon>
        <taxon>Gunneridae</taxon>
        <taxon>Pentapetalae</taxon>
        <taxon>asterids</taxon>
        <taxon>lamiids</taxon>
        <taxon>Gentianales</taxon>
        <taxon>Apocynaceae</taxon>
        <taxon>Rauvolfioideae</taxon>
        <taxon>Vinceae</taxon>
        <taxon>Catharanthinae</taxon>
        <taxon>Catharanthus</taxon>
    </lineage>
</organism>